<feature type="transmembrane region" description="Helical" evidence="2">
    <location>
        <begin position="331"/>
        <end position="351"/>
    </location>
</feature>
<dbReference type="STRING" id="5539.A0A3E2HN15"/>
<comment type="caution">
    <text evidence="3">The sequence shown here is derived from an EMBL/GenBank/DDBJ whole genome shotgun (WGS) entry which is preliminary data.</text>
</comment>
<name>A0A3E2HN15_SCYLI</name>
<gene>
    <name evidence="3" type="ORF">B7463_g1523</name>
</gene>
<accession>A0A3E2HN15</accession>
<dbReference type="Proteomes" id="UP000258309">
    <property type="component" value="Unassembled WGS sequence"/>
</dbReference>
<feature type="non-terminal residue" evidence="3">
    <location>
        <position position="386"/>
    </location>
</feature>
<protein>
    <submittedName>
        <fullName evidence="3">Uncharacterized protein</fullName>
    </submittedName>
</protein>
<proteinExistence type="predicted"/>
<keyword evidence="2" id="KW-1133">Transmembrane helix</keyword>
<dbReference type="EMBL" id="NCSJ02000016">
    <property type="protein sequence ID" value="RFU34775.1"/>
    <property type="molecule type" value="Genomic_DNA"/>
</dbReference>
<sequence length="386" mass="41586">MPPRRTRNGGSVGTRASVEPLFQSKSKSQSPEETKKLIPIIASPPTTPRSPTTTAQLSTTTSTTSTTVTTTTKSKLRKSEGDEVWLASKLPRPLLFPTVLLLSFALSSGAYTLVAPHLAELGGVSRKVDTWWGVWGVVLWRGFELALGWFGNFDSYDLVSLSLVSRGPVLYLLHAFYNISPQPLLLSLLIDTTTASLPFYLIRALSPAHSTNSSNLPNKDLLTDTQIQSFTTLLATTIYAVTLSTAYNTYLTTSLAVHFNNLPTIISAYSASPVTLFPLCLPLGLAVKSFIFTPATTASSENRREFDPTTATLSETFWYNVWGWDIRTKTVIARTVALMLVSGGSTFVQSFVSLEGVEAQGAIAYAGVWVFAALVTGTALGVAGAV</sequence>
<dbReference type="OrthoDB" id="5394254at2759"/>
<dbReference type="OMA" id="YLLTTFY"/>
<evidence type="ECO:0000256" key="1">
    <source>
        <dbReference type="SAM" id="MobiDB-lite"/>
    </source>
</evidence>
<feature type="non-terminal residue" evidence="3">
    <location>
        <position position="1"/>
    </location>
</feature>
<keyword evidence="4" id="KW-1185">Reference proteome</keyword>
<feature type="transmembrane region" description="Helical" evidence="2">
    <location>
        <begin position="94"/>
        <end position="119"/>
    </location>
</feature>
<keyword evidence="2" id="KW-0812">Transmembrane</keyword>
<evidence type="ECO:0000313" key="3">
    <source>
        <dbReference type="EMBL" id="RFU34775.1"/>
    </source>
</evidence>
<feature type="compositionally biased region" description="Low complexity" evidence="1">
    <location>
        <begin position="38"/>
        <end position="66"/>
    </location>
</feature>
<evidence type="ECO:0000313" key="4">
    <source>
        <dbReference type="Proteomes" id="UP000258309"/>
    </source>
</evidence>
<reference evidence="3 4" key="1">
    <citation type="submission" date="2018-05" db="EMBL/GenBank/DDBJ databases">
        <title>Draft genome sequence of Scytalidium lignicola DSM 105466, a ubiquitous saprotrophic fungus.</title>
        <authorList>
            <person name="Buettner E."/>
            <person name="Gebauer A.M."/>
            <person name="Hofrichter M."/>
            <person name="Liers C."/>
            <person name="Kellner H."/>
        </authorList>
    </citation>
    <scope>NUCLEOTIDE SEQUENCE [LARGE SCALE GENOMIC DNA]</scope>
    <source>
        <strain evidence="3 4">DSM 105466</strain>
    </source>
</reference>
<feature type="transmembrane region" description="Helical" evidence="2">
    <location>
        <begin position="363"/>
        <end position="385"/>
    </location>
</feature>
<evidence type="ECO:0000256" key="2">
    <source>
        <dbReference type="SAM" id="Phobius"/>
    </source>
</evidence>
<feature type="transmembrane region" description="Helical" evidence="2">
    <location>
        <begin position="131"/>
        <end position="151"/>
    </location>
</feature>
<dbReference type="AlphaFoldDB" id="A0A3E2HN15"/>
<feature type="region of interest" description="Disordered" evidence="1">
    <location>
        <begin position="1"/>
        <end position="66"/>
    </location>
</feature>
<organism evidence="3 4">
    <name type="scientific">Scytalidium lignicola</name>
    <name type="common">Hyphomycete</name>
    <dbReference type="NCBI Taxonomy" id="5539"/>
    <lineage>
        <taxon>Eukaryota</taxon>
        <taxon>Fungi</taxon>
        <taxon>Dikarya</taxon>
        <taxon>Ascomycota</taxon>
        <taxon>Pezizomycotina</taxon>
        <taxon>Leotiomycetes</taxon>
        <taxon>Leotiomycetes incertae sedis</taxon>
        <taxon>Scytalidium</taxon>
    </lineage>
</organism>
<keyword evidence="2" id="KW-0472">Membrane</keyword>